<organism evidence="1 2">
    <name type="scientific">Nitrospina gracilis (strain 3/211)</name>
    <dbReference type="NCBI Taxonomy" id="1266370"/>
    <lineage>
        <taxon>Bacteria</taxon>
        <taxon>Pseudomonadati</taxon>
        <taxon>Nitrospinota/Tectimicrobiota group</taxon>
        <taxon>Nitrospinota</taxon>
        <taxon>Nitrospinia</taxon>
        <taxon>Nitrospinales</taxon>
        <taxon>Nitrospinaceae</taxon>
        <taxon>Nitrospina</taxon>
    </lineage>
</organism>
<dbReference type="HOGENOM" id="CLU_2480168_0_0_0"/>
<accession>M1YZF2</accession>
<reference evidence="1 2" key="1">
    <citation type="journal article" date="2013" name="Front. Microbiol.">
        <title>The genome of Nitrospina gracilis illuminates the metabolism and evolution of the major marine nitrite oxidizer.</title>
        <authorList>
            <person name="Luecker S."/>
            <person name="Nowka B."/>
            <person name="Rattei T."/>
            <person name="Spieck E."/>
            <person name="and Daims H."/>
        </authorList>
    </citation>
    <scope>NUCLEOTIDE SEQUENCE [LARGE SCALE GENOMIC DNA]</scope>
    <source>
        <strain evidence="1 2">3/211</strain>
    </source>
</reference>
<dbReference type="InParanoid" id="M1YZF2"/>
<dbReference type="RefSeq" id="WP_005008964.1">
    <property type="nucleotide sequence ID" value="NZ_HG422173.1"/>
</dbReference>
<protein>
    <submittedName>
        <fullName evidence="1">Uncharacterized protein</fullName>
    </submittedName>
</protein>
<comment type="caution">
    <text evidence="1">The sequence shown here is derived from an EMBL/GenBank/DDBJ whole genome shotgun (WGS) entry which is preliminary data.</text>
</comment>
<dbReference type="Proteomes" id="UP000011704">
    <property type="component" value="Unassembled WGS sequence"/>
</dbReference>
<name>M1YZF2_NITG3</name>
<sequence>MSENQESPTPESANQRHILRFKAATGFTVVLEFGSLEEMKKNQEKIEEAGLTCDHLKQFTTQFDQADLYMDMRSPECQVQFDLDDWI</sequence>
<dbReference type="EMBL" id="CAQJ01000051">
    <property type="protein sequence ID" value="CCQ90875.1"/>
    <property type="molecule type" value="Genomic_DNA"/>
</dbReference>
<proteinExistence type="predicted"/>
<evidence type="ECO:0000313" key="1">
    <source>
        <dbReference type="EMBL" id="CCQ90875.1"/>
    </source>
</evidence>
<keyword evidence="2" id="KW-1185">Reference proteome</keyword>
<gene>
    <name evidence="1" type="ORF">NITGR_460004</name>
</gene>
<evidence type="ECO:0000313" key="2">
    <source>
        <dbReference type="Proteomes" id="UP000011704"/>
    </source>
</evidence>
<dbReference type="AlphaFoldDB" id="M1YZF2"/>